<protein>
    <submittedName>
        <fullName evidence="2">Unannotated protein</fullName>
    </submittedName>
</protein>
<keyword evidence="1" id="KW-1133">Transmembrane helix</keyword>
<evidence type="ECO:0000256" key="1">
    <source>
        <dbReference type="SAM" id="Phobius"/>
    </source>
</evidence>
<organism evidence="2">
    <name type="scientific">freshwater metagenome</name>
    <dbReference type="NCBI Taxonomy" id="449393"/>
    <lineage>
        <taxon>unclassified sequences</taxon>
        <taxon>metagenomes</taxon>
        <taxon>ecological metagenomes</taxon>
    </lineage>
</organism>
<keyword evidence="1" id="KW-0472">Membrane</keyword>
<dbReference type="EMBL" id="CAFBQU010000057">
    <property type="protein sequence ID" value="CAB5067460.1"/>
    <property type="molecule type" value="Genomic_DNA"/>
</dbReference>
<name>A0A6J7UN90_9ZZZZ</name>
<feature type="transmembrane region" description="Helical" evidence="1">
    <location>
        <begin position="7"/>
        <end position="28"/>
    </location>
</feature>
<accession>A0A6J7UN90</accession>
<feature type="transmembrane region" description="Helical" evidence="1">
    <location>
        <begin position="48"/>
        <end position="67"/>
    </location>
</feature>
<proteinExistence type="predicted"/>
<evidence type="ECO:0000313" key="2">
    <source>
        <dbReference type="EMBL" id="CAB5067460.1"/>
    </source>
</evidence>
<keyword evidence="1" id="KW-0812">Transmembrane</keyword>
<reference evidence="2" key="1">
    <citation type="submission" date="2020-05" db="EMBL/GenBank/DDBJ databases">
        <authorList>
            <person name="Chiriac C."/>
            <person name="Salcher M."/>
            <person name="Ghai R."/>
            <person name="Kavagutti S V."/>
        </authorList>
    </citation>
    <scope>NUCLEOTIDE SEQUENCE</scope>
</reference>
<sequence>MFLGDDLLAYLVLALGGALCAGNVLAIVKPPPRPKSEEDLPRAPIARTVTMAVIGGIAAAWALASLLS</sequence>
<dbReference type="AlphaFoldDB" id="A0A6J7UN90"/>
<gene>
    <name evidence="2" type="ORF">UFOPK4347_01482</name>
</gene>